<reference evidence="1 2" key="2">
    <citation type="journal article" date="2013" name="PLoS ONE">
        <title>INDIGO - INtegrated Data Warehouse of MIcrobial GenOmes with Examples from the Red Sea Extremophiles.</title>
        <authorList>
            <person name="Alam I."/>
            <person name="Antunes A."/>
            <person name="Kamau A.A."/>
            <person name="Ba Alawi W."/>
            <person name="Kalkatawi M."/>
            <person name="Stingl U."/>
            <person name="Bajic V.B."/>
        </authorList>
    </citation>
    <scope>NUCLEOTIDE SEQUENCE [LARGE SCALE GENOMIC DNA]</scope>
    <source>
        <strain evidence="1 2">E1L3A</strain>
    </source>
</reference>
<comment type="caution">
    <text evidence="1">The sequence shown here is derived from an EMBL/GenBank/DDBJ whole genome shotgun (WGS) entry which is preliminary data.</text>
</comment>
<evidence type="ECO:0000313" key="2">
    <source>
        <dbReference type="Proteomes" id="UP000006242"/>
    </source>
</evidence>
<dbReference type="EMBL" id="AFNV02000036">
    <property type="protein sequence ID" value="ERJ17527.1"/>
    <property type="molecule type" value="Genomic_DNA"/>
</dbReference>
<proteinExistence type="predicted"/>
<keyword evidence="2" id="KW-1185">Reference proteome</keyword>
<name>U2EGL0_9GAMM</name>
<accession>U2EGL0</accession>
<dbReference type="Proteomes" id="UP000006242">
    <property type="component" value="Unassembled WGS sequence"/>
</dbReference>
<gene>
    <name evidence="1" type="ORF">SSPSH_003685</name>
</gene>
<evidence type="ECO:0000313" key="1">
    <source>
        <dbReference type="EMBL" id="ERJ17527.1"/>
    </source>
</evidence>
<organism evidence="1 2">
    <name type="scientific">Salinisphaera shabanensis E1L3A</name>
    <dbReference type="NCBI Taxonomy" id="1033802"/>
    <lineage>
        <taxon>Bacteria</taxon>
        <taxon>Pseudomonadati</taxon>
        <taxon>Pseudomonadota</taxon>
        <taxon>Gammaproteobacteria</taxon>
        <taxon>Salinisphaerales</taxon>
        <taxon>Salinisphaeraceae</taxon>
        <taxon>Salinisphaera</taxon>
    </lineage>
</organism>
<dbReference type="AlphaFoldDB" id="U2EGL0"/>
<dbReference type="RefSeq" id="WP_006913939.1">
    <property type="nucleotide sequence ID" value="NZ_AFNV02000036.1"/>
</dbReference>
<sequence>MTNDIDPFSARLMANLTDVVPNRQFWLLFKISSKERLIAMQRGLLYMNSLAYFAGIEGESSDSLRGDPDEPVLARVRGGQHGEYIYKFTLTVGDGSNKQQFDVTENSVMQVTVPSPSNVMVFCFSALADGSDGTMPGEANGELWLDQRLEQFGDHLLLIRDARVLSDRISKAVAAHRGLYDSEYFQGGYGRVEYGDADSGPETLGLFHKPKRYEWQREFRFVLGADQRYLNKKGALELQIGDISDITDLIPLQKLFESPFKISRRLVKKVGDEYVDV</sequence>
<protein>
    <submittedName>
        <fullName evidence="1">Uncharacterized protein</fullName>
    </submittedName>
</protein>
<reference evidence="1 2" key="1">
    <citation type="journal article" date="2011" name="J. Bacteriol.">
        <title>Genome sequence of Salinisphaera shabanensis, a gammaproteobacterium from the harsh, variable environment of the brine-seawater interface of the Shaban Deep in the Red Sea.</title>
        <authorList>
            <person name="Antunes A."/>
            <person name="Alam I."/>
            <person name="Bajic V.B."/>
            <person name="Stingl U."/>
        </authorList>
    </citation>
    <scope>NUCLEOTIDE SEQUENCE [LARGE SCALE GENOMIC DNA]</scope>
    <source>
        <strain evidence="1 2">E1L3A</strain>
    </source>
</reference>